<feature type="signal peptide" evidence="1">
    <location>
        <begin position="1"/>
        <end position="31"/>
    </location>
</feature>
<comment type="caution">
    <text evidence="2">The sequence shown here is derived from an EMBL/GenBank/DDBJ whole genome shotgun (WGS) entry which is preliminary data.</text>
</comment>
<gene>
    <name evidence="2" type="ORF">ParKJ_23135</name>
</gene>
<sequence length="387" mass="43344">MTRFSRKTCCWTRQIVALLCSACLLKPIARAEAPPAPQTNASPSADILSIVRQQNQQIRKGALAAQGVFGGRTSHDNGVNPAARMVRGAKTVVFISMSMPDRELSAMLEEVRGRRDVVFFLRGLEANDGHKTAEHIKSVSDFKDHLREPQPVVAVLPQAFSRWDVTQVPVVMHESIADHKWYRVDGALSIESATRDIDAGVKSRSVGMTWPVREKDLAEVFRDRMQRYNWHAWQDRAAKAMTDRMDRGTPLPRAERDTRYTVDLSVTFPQDIRDQKGNLIVAKGTRYNPLTKAGLPGAAIVVVDPSDQRQIVMAHTWLQRYPQGRLFVTHYDEEGVRSLTDETGIKPMLLDSIIVKRFQLRAAPSLLTAENGKLVVQTLSPRVEGGM</sequence>
<evidence type="ECO:0000313" key="2">
    <source>
        <dbReference type="EMBL" id="MDT8840324.1"/>
    </source>
</evidence>
<accession>A0AAP5QBW9</accession>
<evidence type="ECO:0000313" key="3">
    <source>
        <dbReference type="Proteomes" id="UP001246473"/>
    </source>
</evidence>
<reference evidence="2" key="1">
    <citation type="submission" date="2022-08" db="EMBL/GenBank/DDBJ databases">
        <authorList>
            <person name="Kim S.-J."/>
        </authorList>
    </citation>
    <scope>NUCLEOTIDE SEQUENCE</scope>
    <source>
        <strain evidence="2">KJ</strain>
    </source>
</reference>
<keyword evidence="1" id="KW-0732">Signal</keyword>
<dbReference type="EMBL" id="JANSLM010000008">
    <property type="protein sequence ID" value="MDT8840324.1"/>
    <property type="molecule type" value="Genomic_DNA"/>
</dbReference>
<protein>
    <submittedName>
        <fullName evidence="2">TrbC family F-type conjugative pilus assembly protein</fullName>
    </submittedName>
</protein>
<evidence type="ECO:0000256" key="1">
    <source>
        <dbReference type="SAM" id="SignalP"/>
    </source>
</evidence>
<proteinExistence type="predicted"/>
<organism evidence="2 3">
    <name type="scientific">Paraburkholderia fungorum</name>
    <dbReference type="NCBI Taxonomy" id="134537"/>
    <lineage>
        <taxon>Bacteria</taxon>
        <taxon>Pseudomonadati</taxon>
        <taxon>Pseudomonadota</taxon>
        <taxon>Betaproteobacteria</taxon>
        <taxon>Burkholderiales</taxon>
        <taxon>Burkholderiaceae</taxon>
        <taxon>Paraburkholderia</taxon>
    </lineage>
</organism>
<dbReference type="Proteomes" id="UP001246473">
    <property type="component" value="Unassembled WGS sequence"/>
</dbReference>
<dbReference type="InterPro" id="IPR019106">
    <property type="entry name" value="T4SS_TrbC"/>
</dbReference>
<dbReference type="Pfam" id="PF09673">
    <property type="entry name" value="TrbC_Ftype"/>
    <property type="match status" value="1"/>
</dbReference>
<feature type="chain" id="PRO_5042979791" evidence="1">
    <location>
        <begin position="32"/>
        <end position="387"/>
    </location>
</feature>
<dbReference type="AlphaFoldDB" id="A0AAP5QBW9"/>
<dbReference type="RefSeq" id="WP_315697188.1">
    <property type="nucleotide sequence ID" value="NZ_JANSLM010000008.1"/>
</dbReference>
<name>A0AAP5QBW9_9BURK</name>